<gene>
    <name evidence="2" type="ORF">LSH36_441g01050</name>
</gene>
<evidence type="ECO:0000313" key="2">
    <source>
        <dbReference type="EMBL" id="KAK2149700.1"/>
    </source>
</evidence>
<feature type="compositionally biased region" description="Basic and acidic residues" evidence="1">
    <location>
        <begin position="270"/>
        <end position="280"/>
    </location>
</feature>
<sequence length="280" mass="31870">MVQTRTRRDVTSGLSFIRKGWKKLTRRLRGGLQTRERHPDTDTNTYISFQISFTDISIQQQIEMRKALNKKMRTTTRRNTRINRSVTNLSRELRDQVPLSSVPLPVVPVTSVCPNDVTDDVDVFDVSCGESYQFRYQLCGPPQDYFDFQLVTSEPWTSGRLSKVYLSGELPGECRLVDAVHVTSPDRSLIKMTNRIGPSTLPCCMPLSIPARVDNLPFTTIHAAVCLRGSSQSRQMTQEFNVSEKQVQDWQKAMLDLAEMPQPKKACRGGSHDFPKKNEN</sequence>
<dbReference type="EMBL" id="JAODUP010000441">
    <property type="protein sequence ID" value="KAK2149700.1"/>
    <property type="molecule type" value="Genomic_DNA"/>
</dbReference>
<keyword evidence="3" id="KW-1185">Reference proteome</keyword>
<dbReference type="AlphaFoldDB" id="A0AAD9JC35"/>
<accession>A0AAD9JC35</accession>
<reference evidence="2" key="1">
    <citation type="journal article" date="2023" name="Mol. Biol. Evol.">
        <title>Third-Generation Sequencing Reveals the Adaptive Role of the Epigenome in Three Deep-Sea Polychaetes.</title>
        <authorList>
            <person name="Perez M."/>
            <person name="Aroh O."/>
            <person name="Sun Y."/>
            <person name="Lan Y."/>
            <person name="Juniper S.K."/>
            <person name="Young C.R."/>
            <person name="Angers B."/>
            <person name="Qian P.Y."/>
        </authorList>
    </citation>
    <scope>NUCLEOTIDE SEQUENCE</scope>
    <source>
        <strain evidence="2">P08H-3</strain>
    </source>
</reference>
<evidence type="ECO:0000313" key="3">
    <source>
        <dbReference type="Proteomes" id="UP001208570"/>
    </source>
</evidence>
<protein>
    <submittedName>
        <fullName evidence="2">Uncharacterized protein</fullName>
    </submittedName>
</protein>
<evidence type="ECO:0000256" key="1">
    <source>
        <dbReference type="SAM" id="MobiDB-lite"/>
    </source>
</evidence>
<proteinExistence type="predicted"/>
<organism evidence="2 3">
    <name type="scientific">Paralvinella palmiformis</name>
    <dbReference type="NCBI Taxonomy" id="53620"/>
    <lineage>
        <taxon>Eukaryota</taxon>
        <taxon>Metazoa</taxon>
        <taxon>Spiralia</taxon>
        <taxon>Lophotrochozoa</taxon>
        <taxon>Annelida</taxon>
        <taxon>Polychaeta</taxon>
        <taxon>Sedentaria</taxon>
        <taxon>Canalipalpata</taxon>
        <taxon>Terebellida</taxon>
        <taxon>Terebelliformia</taxon>
        <taxon>Alvinellidae</taxon>
        <taxon>Paralvinella</taxon>
    </lineage>
</organism>
<name>A0AAD9JC35_9ANNE</name>
<feature type="region of interest" description="Disordered" evidence="1">
    <location>
        <begin position="261"/>
        <end position="280"/>
    </location>
</feature>
<comment type="caution">
    <text evidence="2">The sequence shown here is derived from an EMBL/GenBank/DDBJ whole genome shotgun (WGS) entry which is preliminary data.</text>
</comment>
<dbReference type="Proteomes" id="UP001208570">
    <property type="component" value="Unassembled WGS sequence"/>
</dbReference>